<protein>
    <recommendedName>
        <fullName evidence="4">DUF302 domain-containing protein</fullName>
    </recommendedName>
</protein>
<proteinExistence type="predicted"/>
<feature type="signal peptide" evidence="1">
    <location>
        <begin position="1"/>
        <end position="21"/>
    </location>
</feature>
<dbReference type="HOGENOM" id="CLU_1567307_0_0_6"/>
<dbReference type="RefSeq" id="WP_014003319.1">
    <property type="nucleotide sequence ID" value="NZ_CP005986.1"/>
</dbReference>
<keyword evidence="1" id="KW-0732">Signal</keyword>
<evidence type="ECO:0000256" key="1">
    <source>
        <dbReference type="SAM" id="SignalP"/>
    </source>
</evidence>
<organism evidence="2 3">
    <name type="scientific">Acidithiobacillus caldus (strain ATCC 51756 / DSM 8584 / KU)</name>
    <dbReference type="NCBI Taxonomy" id="637389"/>
    <lineage>
        <taxon>Bacteria</taxon>
        <taxon>Pseudomonadati</taxon>
        <taxon>Pseudomonadota</taxon>
        <taxon>Acidithiobacillia</taxon>
        <taxon>Acidithiobacillales</taxon>
        <taxon>Acidithiobacillaceae</taxon>
        <taxon>Acidithiobacillus</taxon>
    </lineage>
</organism>
<gene>
    <name evidence="2" type="ORF">Acaty_c2060</name>
</gene>
<dbReference type="SUPFAM" id="SSF103247">
    <property type="entry name" value="TT1751-like"/>
    <property type="match status" value="1"/>
</dbReference>
<name>A0A060A0X7_ACICK</name>
<dbReference type="GeneID" id="92932132"/>
<sequence length="170" mass="18445">MTVKSVLLAAGLCLLPGLACAQASPVYIEKIDMPMAAAAHEVESVLHDGGYKIVLKLNILKLIGAQQKTLKIPDFNTRHFSDIRAIVFCNPFDFSKLINSSWPVAAGCPLTLDIFSKGQTSYVVYGLRADYALTPKSRQIAESLDTSVIKVLQGIPMSRVEKGVPNIAKK</sequence>
<dbReference type="Proteomes" id="UP000005522">
    <property type="component" value="Chromosome"/>
</dbReference>
<dbReference type="InterPro" id="IPR035923">
    <property type="entry name" value="TT1751-like_sf"/>
</dbReference>
<evidence type="ECO:0008006" key="4">
    <source>
        <dbReference type="Google" id="ProtNLM"/>
    </source>
</evidence>
<dbReference type="AlphaFoldDB" id="A0A060A0X7"/>
<evidence type="ECO:0000313" key="2">
    <source>
        <dbReference type="EMBL" id="AIA55916.1"/>
    </source>
</evidence>
<dbReference type="KEGG" id="acz:Acaty_c2060"/>
<dbReference type="eggNOG" id="ENOG5033BDG">
    <property type="taxonomic scope" value="Bacteria"/>
</dbReference>
<dbReference type="Gene3D" id="3.30.310.70">
    <property type="entry name" value="TT1751-like domain"/>
    <property type="match status" value="1"/>
</dbReference>
<evidence type="ECO:0000313" key="3">
    <source>
        <dbReference type="Proteomes" id="UP000005522"/>
    </source>
</evidence>
<reference evidence="2 3" key="1">
    <citation type="journal article" date="2009" name="J. Bacteriol.">
        <title>Draft genome sequence of the extremely acidophilic bacterium Acidithiobacillus caldus ATCC 51756 reveals metabolic versatility in the genus Acidithiobacillus.</title>
        <authorList>
            <person name="Valdes J."/>
            <person name="Quatrini R."/>
            <person name="Hallberg K."/>
            <person name="Dopson M."/>
            <person name="Valenzuela P.D."/>
            <person name="Holmes D.S."/>
        </authorList>
    </citation>
    <scope>NUCLEOTIDE SEQUENCE [LARGE SCALE GENOMIC DNA]</scope>
    <source>
        <strain evidence="3">ATCC 51756 / DSM 8584 / KU</strain>
    </source>
</reference>
<accession>A0A060A0X7</accession>
<feature type="chain" id="PRO_5001582022" description="DUF302 domain-containing protein" evidence="1">
    <location>
        <begin position="22"/>
        <end position="170"/>
    </location>
</feature>
<dbReference type="EMBL" id="CP005986">
    <property type="protein sequence ID" value="AIA55916.1"/>
    <property type="molecule type" value="Genomic_DNA"/>
</dbReference>